<dbReference type="HOGENOM" id="CLU_087698_0_0_1"/>
<dbReference type="OrthoDB" id="504210at2759"/>
<proteinExistence type="predicted"/>
<evidence type="ECO:0000256" key="1">
    <source>
        <dbReference type="SAM" id="Phobius"/>
    </source>
</evidence>
<evidence type="ECO:0008006" key="4">
    <source>
        <dbReference type="Google" id="ProtNLM"/>
    </source>
</evidence>
<dbReference type="EMBL" id="CDHN01000005">
    <property type="protein sequence ID" value="CEJ93008.1"/>
    <property type="molecule type" value="Genomic_DNA"/>
</dbReference>
<dbReference type="SUPFAM" id="SSF51182">
    <property type="entry name" value="RmlC-like cupins"/>
    <property type="match status" value="1"/>
</dbReference>
<gene>
    <name evidence="2" type="ORF">VHEMI08628</name>
</gene>
<feature type="transmembrane region" description="Helical" evidence="1">
    <location>
        <begin position="182"/>
        <end position="201"/>
    </location>
</feature>
<keyword evidence="3" id="KW-1185">Reference proteome</keyword>
<dbReference type="Proteomes" id="UP000039046">
    <property type="component" value="Unassembled WGS sequence"/>
</dbReference>
<dbReference type="InterPro" id="IPR014710">
    <property type="entry name" value="RmlC-like_jellyroll"/>
</dbReference>
<dbReference type="AlphaFoldDB" id="A0A0A1TNT5"/>
<name>A0A0A1TNT5_9HYPO</name>
<keyword evidence="1" id="KW-0472">Membrane</keyword>
<protein>
    <recommendedName>
        <fullName evidence="4">Cupin 2 conserved barrel domain-containing protein</fullName>
    </recommendedName>
</protein>
<evidence type="ECO:0000313" key="2">
    <source>
        <dbReference type="EMBL" id="CEJ93008.1"/>
    </source>
</evidence>
<reference evidence="2 3" key="1">
    <citation type="journal article" date="2015" name="Genome Announc.">
        <title>Draft Genome Sequence and Gene Annotation of the Entomopathogenic Fungus Verticillium hemipterigenum.</title>
        <authorList>
            <person name="Horn F."/>
            <person name="Habel A."/>
            <person name="Scharf D.H."/>
            <person name="Dworschak J."/>
            <person name="Brakhage A.A."/>
            <person name="Guthke R."/>
            <person name="Hertweck C."/>
            <person name="Linde J."/>
        </authorList>
    </citation>
    <scope>NUCLEOTIDE SEQUENCE [LARGE SCALE GENOMIC DNA]</scope>
</reference>
<dbReference type="CDD" id="cd02208">
    <property type="entry name" value="cupin_RmlC-like"/>
    <property type="match status" value="1"/>
</dbReference>
<evidence type="ECO:0000313" key="3">
    <source>
        <dbReference type="Proteomes" id="UP000039046"/>
    </source>
</evidence>
<dbReference type="Gene3D" id="2.60.120.10">
    <property type="entry name" value="Jelly Rolls"/>
    <property type="match status" value="1"/>
</dbReference>
<organism evidence="2 3">
    <name type="scientific">[Torrubiella] hemipterigena</name>
    <dbReference type="NCBI Taxonomy" id="1531966"/>
    <lineage>
        <taxon>Eukaryota</taxon>
        <taxon>Fungi</taxon>
        <taxon>Dikarya</taxon>
        <taxon>Ascomycota</taxon>
        <taxon>Pezizomycotina</taxon>
        <taxon>Sordariomycetes</taxon>
        <taxon>Hypocreomycetidae</taxon>
        <taxon>Hypocreales</taxon>
        <taxon>Clavicipitaceae</taxon>
        <taxon>Clavicipitaceae incertae sedis</taxon>
        <taxon>'Torrubiella' clade</taxon>
    </lineage>
</organism>
<keyword evidence="1" id="KW-0812">Transmembrane</keyword>
<dbReference type="InterPro" id="IPR011051">
    <property type="entry name" value="RmlC_Cupin_sf"/>
</dbReference>
<keyword evidence="1" id="KW-1133">Transmembrane helix</keyword>
<accession>A0A0A1TNT5</accession>
<feature type="transmembrane region" description="Helical" evidence="1">
    <location>
        <begin position="145"/>
        <end position="167"/>
    </location>
</feature>
<sequence length="233" mass="26468">MSDDQVPRLIRRPMPNAVAYDLMTPGKVIITLPPGSTWTSGLHWHESHTEYLTLLHGSIRLRLGSADDERIVTAAPGHQPQIKIERNQWHEWRRASPDGDEVVVSETTDPADGQKAIFFWNLNGVLLNVPRIAGDSKTFIGKCPAAFQAALVDFWITLNLYVIFHYLDNIPVLFQFSPSFNLLDWVASRLILFLAAQLGWLMNARPVRLKYTPAKEYAEWMRTTQSGKSNKTE</sequence>